<evidence type="ECO:0000256" key="11">
    <source>
        <dbReference type="SAM" id="MobiDB-lite"/>
    </source>
</evidence>
<dbReference type="CDD" id="cd03214">
    <property type="entry name" value="ABC_Iron-Siderophores_B12_Hemin"/>
    <property type="match status" value="1"/>
</dbReference>
<feature type="region of interest" description="Disordered" evidence="11">
    <location>
        <begin position="1"/>
        <end position="34"/>
    </location>
</feature>
<proteinExistence type="predicted"/>
<feature type="region of interest" description="Disordered" evidence="11">
    <location>
        <begin position="442"/>
        <end position="484"/>
    </location>
</feature>
<evidence type="ECO:0000256" key="4">
    <source>
        <dbReference type="ARBA" id="ARBA00022967"/>
    </source>
</evidence>
<keyword evidence="14" id="KW-1185">Reference proteome</keyword>
<feature type="compositionally biased region" description="Polar residues" evidence="11">
    <location>
        <begin position="1"/>
        <end position="12"/>
    </location>
</feature>
<dbReference type="FunFam" id="3.40.50.300:FF:000134">
    <property type="entry name" value="Iron-enterobactin ABC transporter ATP-binding protein"/>
    <property type="match status" value="1"/>
</dbReference>
<dbReference type="RefSeq" id="WP_090503237.1">
    <property type="nucleotide sequence ID" value="NZ_FNWL01000001.1"/>
</dbReference>
<dbReference type="GO" id="GO:0005524">
    <property type="term" value="F:ATP binding"/>
    <property type="evidence" value="ECO:0007669"/>
    <property type="project" value="UniProtKB-KW"/>
</dbReference>
<feature type="compositionally biased region" description="Basic and acidic residues" evidence="11">
    <location>
        <begin position="446"/>
        <end position="467"/>
    </location>
</feature>
<evidence type="ECO:0000256" key="6">
    <source>
        <dbReference type="ARBA" id="ARBA00058960"/>
    </source>
</evidence>
<evidence type="ECO:0000313" key="14">
    <source>
        <dbReference type="Proteomes" id="UP000199112"/>
    </source>
</evidence>
<dbReference type="PANTHER" id="PTHR42794:SF1">
    <property type="entry name" value="HEMIN IMPORT ATP-BINDING PROTEIN HMUV"/>
    <property type="match status" value="1"/>
</dbReference>
<dbReference type="Gene3D" id="3.40.50.300">
    <property type="entry name" value="P-loop containing nucleotide triphosphate hydrolases"/>
    <property type="match status" value="1"/>
</dbReference>
<dbReference type="Pfam" id="PF00005">
    <property type="entry name" value="ABC_tran"/>
    <property type="match status" value="1"/>
</dbReference>
<dbReference type="PANTHER" id="PTHR42794">
    <property type="entry name" value="HEMIN IMPORT ATP-BINDING PROTEIN HMUV"/>
    <property type="match status" value="1"/>
</dbReference>
<gene>
    <name evidence="13" type="ORF">SAMN04487967_0039</name>
</gene>
<name>A0A1H6FKJ5_9EURY</name>
<feature type="domain" description="ABC transporter" evidence="12">
    <location>
        <begin position="42"/>
        <end position="277"/>
    </location>
</feature>
<evidence type="ECO:0000256" key="3">
    <source>
        <dbReference type="ARBA" id="ARBA00022840"/>
    </source>
</evidence>
<comment type="catalytic activity">
    <reaction evidence="5">
        <text>an R-cob(III)alamin(out) + ATP + H2O = an R-cob(III)alamin(in) + ADP + phosphate + H(+)</text>
        <dbReference type="Rhea" id="RHEA:17873"/>
        <dbReference type="ChEBI" id="CHEBI:15377"/>
        <dbReference type="ChEBI" id="CHEBI:15378"/>
        <dbReference type="ChEBI" id="CHEBI:30616"/>
        <dbReference type="ChEBI" id="CHEBI:43474"/>
        <dbReference type="ChEBI" id="CHEBI:140785"/>
        <dbReference type="ChEBI" id="CHEBI:456216"/>
        <dbReference type="EC" id="7.6.2.8"/>
    </reaction>
</comment>
<keyword evidence="1" id="KW-0813">Transport</keyword>
<evidence type="ECO:0000256" key="7">
    <source>
        <dbReference type="ARBA" id="ARBA00064420"/>
    </source>
</evidence>
<dbReference type="PROSITE" id="PS00211">
    <property type="entry name" value="ABC_TRANSPORTER_1"/>
    <property type="match status" value="1"/>
</dbReference>
<keyword evidence="3 13" id="KW-0067">ATP-binding</keyword>
<dbReference type="InterPro" id="IPR003439">
    <property type="entry name" value="ABC_transporter-like_ATP-bd"/>
</dbReference>
<comment type="function">
    <text evidence="6">Required for corrinoid utilization. Probably part of the ABC transporter complex BtuCDF involved in cobalamin (vitamin B12) import. Probably responsible for energy coupling to the transport system.</text>
</comment>
<feature type="compositionally biased region" description="Polar residues" evidence="11">
    <location>
        <begin position="474"/>
        <end position="484"/>
    </location>
</feature>
<evidence type="ECO:0000259" key="12">
    <source>
        <dbReference type="PROSITE" id="PS50893"/>
    </source>
</evidence>
<dbReference type="InterPro" id="IPR027417">
    <property type="entry name" value="P-loop_NTPase"/>
</dbReference>
<dbReference type="AlphaFoldDB" id="A0A1H6FKJ5"/>
<dbReference type="InterPro" id="IPR017871">
    <property type="entry name" value="ABC_transporter-like_CS"/>
</dbReference>
<accession>A0A1H6FKJ5</accession>
<keyword evidence="4" id="KW-1278">Translocase</keyword>
<feature type="compositionally biased region" description="Low complexity" evidence="11">
    <location>
        <begin position="517"/>
        <end position="542"/>
    </location>
</feature>
<protein>
    <recommendedName>
        <fullName evidence="9">Cobalamin import ATP-binding protein BtuD</fullName>
        <ecNumber evidence="8">7.6.2.8</ecNumber>
    </recommendedName>
    <alternativeName>
        <fullName evidence="10">Vitamin B12-transporting ATPase</fullName>
    </alternativeName>
</protein>
<dbReference type="NCBIfam" id="NF010068">
    <property type="entry name" value="PRK13548.1"/>
    <property type="match status" value="1"/>
</dbReference>
<reference evidence="14" key="1">
    <citation type="submission" date="2016-10" db="EMBL/GenBank/DDBJ databases">
        <authorList>
            <person name="Varghese N."/>
            <person name="Submissions S."/>
        </authorList>
    </citation>
    <scope>NUCLEOTIDE SEQUENCE [LARGE SCALE GENOMIC DNA]</scope>
    <source>
        <strain evidence="14">CGMCC 1.8981</strain>
    </source>
</reference>
<dbReference type="GO" id="GO:0015420">
    <property type="term" value="F:ABC-type vitamin B12 transporter activity"/>
    <property type="evidence" value="ECO:0007669"/>
    <property type="project" value="UniProtKB-EC"/>
</dbReference>
<evidence type="ECO:0000256" key="8">
    <source>
        <dbReference type="ARBA" id="ARBA00066387"/>
    </source>
</evidence>
<sequence length="542" mass="56977">MNPFTSGANSDSTDTHWEPLETEERDSLPFASSGRTPVSASIEIENCSLSFGDLSVLEDVSLTVDAGEFVGFIGPNGAGKTTLLRAISSALEPDSGTITVDGTDVHDASSRASSRLLSVVPQDTSLSFSFPVRDVVAMGRHPHRSRFSAPTDEDRLAVERALERTRTTELADRPIDEISGGQRQRVVLARAIAQETPVMLLDEPTASLDVNHQVETLELVRDLVDDGQTVCAAIHDLDLAARYCDRLVLLADGSVYRSGPPEDVLTGETLSAVFEASATVTQNPVTGTEQVTALPTTDGTADRLEATNSSGMDNDERANNGGRVDNDGGATNVTVHVLGTGQVSAGVVSRLETANRDFSVTVGPVTRGSTVADIARRHDLACLEIGPYESPSPAVHPTFEERVGTADVTVVTERVVESVGPGSRALLETVDAVADSVVIVTDSSGDDGRVNNPREADSRVSATREDDVSGSDYPASQTAPETFSSHQRVIAGTRETVLESIDAALEEHTNAVDSRRTAGSASSGSTSEDDSSPGASAESSSD</sequence>
<dbReference type="GO" id="GO:0016887">
    <property type="term" value="F:ATP hydrolysis activity"/>
    <property type="evidence" value="ECO:0007669"/>
    <property type="project" value="InterPro"/>
</dbReference>
<dbReference type="Proteomes" id="UP000199112">
    <property type="component" value="Unassembled WGS sequence"/>
</dbReference>
<evidence type="ECO:0000256" key="5">
    <source>
        <dbReference type="ARBA" id="ARBA00050590"/>
    </source>
</evidence>
<evidence type="ECO:0000313" key="13">
    <source>
        <dbReference type="EMBL" id="SEH10740.1"/>
    </source>
</evidence>
<feature type="region of interest" description="Disordered" evidence="11">
    <location>
        <begin position="307"/>
        <end position="327"/>
    </location>
</feature>
<comment type="subunit">
    <text evidence="7">The complex is composed of two ATP-binding proteins (BtuD), two transmembrane proteins (BtuC) and a solute-binding protein (BtuF).</text>
</comment>
<evidence type="ECO:0000256" key="1">
    <source>
        <dbReference type="ARBA" id="ARBA00022448"/>
    </source>
</evidence>
<feature type="region of interest" description="Disordered" evidence="11">
    <location>
        <begin position="505"/>
        <end position="542"/>
    </location>
</feature>
<dbReference type="SUPFAM" id="SSF52540">
    <property type="entry name" value="P-loop containing nucleoside triphosphate hydrolases"/>
    <property type="match status" value="1"/>
</dbReference>
<dbReference type="PROSITE" id="PS50893">
    <property type="entry name" value="ABC_TRANSPORTER_2"/>
    <property type="match status" value="1"/>
</dbReference>
<evidence type="ECO:0000256" key="9">
    <source>
        <dbReference type="ARBA" id="ARBA00073649"/>
    </source>
</evidence>
<keyword evidence="2" id="KW-0547">Nucleotide-binding</keyword>
<evidence type="ECO:0000256" key="2">
    <source>
        <dbReference type="ARBA" id="ARBA00022741"/>
    </source>
</evidence>
<dbReference type="OrthoDB" id="24644at2157"/>
<dbReference type="EC" id="7.6.2.8" evidence="8"/>
<evidence type="ECO:0000256" key="10">
    <source>
        <dbReference type="ARBA" id="ARBA00077139"/>
    </source>
</evidence>
<organism evidence="13 14">
    <name type="scientific">Natronorubrum sediminis</name>
    <dbReference type="NCBI Taxonomy" id="640943"/>
    <lineage>
        <taxon>Archaea</taxon>
        <taxon>Methanobacteriati</taxon>
        <taxon>Methanobacteriota</taxon>
        <taxon>Stenosarchaea group</taxon>
        <taxon>Halobacteria</taxon>
        <taxon>Halobacteriales</taxon>
        <taxon>Natrialbaceae</taxon>
        <taxon>Natronorubrum</taxon>
    </lineage>
</organism>
<dbReference type="InterPro" id="IPR003593">
    <property type="entry name" value="AAA+_ATPase"/>
</dbReference>
<dbReference type="SMART" id="SM00382">
    <property type="entry name" value="AAA"/>
    <property type="match status" value="1"/>
</dbReference>
<feature type="compositionally biased region" description="Basic and acidic residues" evidence="11">
    <location>
        <begin position="505"/>
        <end position="516"/>
    </location>
</feature>
<dbReference type="EMBL" id="FNWL01000001">
    <property type="protein sequence ID" value="SEH10740.1"/>
    <property type="molecule type" value="Genomic_DNA"/>
</dbReference>